<dbReference type="PANTHER" id="PTHR11211">
    <property type="entry name" value="IROQUOIS-CLASS HOMEODOMAIN PROTEIN IRX"/>
    <property type="match status" value="1"/>
</dbReference>
<proteinExistence type="inferred from homology"/>
<evidence type="ECO:0000259" key="8">
    <source>
        <dbReference type="PROSITE" id="PS50071"/>
    </source>
</evidence>
<evidence type="ECO:0000256" key="4">
    <source>
        <dbReference type="ARBA" id="ARBA00023155"/>
    </source>
</evidence>
<feature type="region of interest" description="Disordered" evidence="7">
    <location>
        <begin position="84"/>
        <end position="121"/>
    </location>
</feature>
<dbReference type="PROSITE" id="PS50071">
    <property type="entry name" value="HOMEOBOX_2"/>
    <property type="match status" value="1"/>
</dbReference>
<dbReference type="Gene3D" id="1.10.10.60">
    <property type="entry name" value="Homeodomain-like"/>
    <property type="match status" value="1"/>
</dbReference>
<protein>
    <submittedName>
        <fullName evidence="9">Iroquois-class homeodomain protein irx-4-A</fullName>
    </submittedName>
</protein>
<evidence type="ECO:0000256" key="7">
    <source>
        <dbReference type="SAM" id="MobiDB-lite"/>
    </source>
</evidence>
<feature type="region of interest" description="Disordered" evidence="7">
    <location>
        <begin position="503"/>
        <end position="529"/>
    </location>
</feature>
<feature type="compositionally biased region" description="Basic and acidic residues" evidence="7">
    <location>
        <begin position="84"/>
        <end position="112"/>
    </location>
</feature>
<dbReference type="GO" id="GO:0048468">
    <property type="term" value="P:cell development"/>
    <property type="evidence" value="ECO:0007669"/>
    <property type="project" value="TreeGrafter"/>
</dbReference>
<keyword evidence="10" id="KW-1185">Reference proteome</keyword>
<evidence type="ECO:0000256" key="6">
    <source>
        <dbReference type="PROSITE-ProRule" id="PRU00108"/>
    </source>
</evidence>
<comment type="caution">
    <text evidence="9">The sequence shown here is derived from an EMBL/GenBank/DDBJ whole genome shotgun (WGS) entry which is preliminary data.</text>
</comment>
<keyword evidence="3 6" id="KW-0238">DNA-binding</keyword>
<dbReference type="GO" id="GO:0000978">
    <property type="term" value="F:RNA polymerase II cis-regulatory region sequence-specific DNA binding"/>
    <property type="evidence" value="ECO:0007669"/>
    <property type="project" value="TreeGrafter"/>
</dbReference>
<dbReference type="GO" id="GO:0042693">
    <property type="term" value="P:muscle cell fate commitment"/>
    <property type="evidence" value="ECO:0007669"/>
    <property type="project" value="UniProtKB-ARBA"/>
</dbReference>
<dbReference type="GO" id="GO:0005634">
    <property type="term" value="C:nucleus"/>
    <property type="evidence" value="ECO:0007669"/>
    <property type="project" value="UniProtKB-SubCell"/>
</dbReference>
<dbReference type="PROSITE" id="PS00027">
    <property type="entry name" value="HOMEOBOX_1"/>
    <property type="match status" value="1"/>
</dbReference>
<dbReference type="SUPFAM" id="SSF46689">
    <property type="entry name" value="Homeodomain-like"/>
    <property type="match status" value="1"/>
</dbReference>
<dbReference type="GO" id="GO:0045317">
    <property type="term" value="P:equator specification"/>
    <property type="evidence" value="ECO:0007669"/>
    <property type="project" value="UniProtKB-ARBA"/>
</dbReference>
<evidence type="ECO:0000313" key="10">
    <source>
        <dbReference type="Proteomes" id="UP000887013"/>
    </source>
</evidence>
<dbReference type="FunFam" id="1.10.10.60:FF:000003">
    <property type="entry name" value="Iroquois-class homeobox protein IRX"/>
    <property type="match status" value="1"/>
</dbReference>
<dbReference type="GO" id="GO:0045926">
    <property type="term" value="P:negative regulation of growth"/>
    <property type="evidence" value="ECO:0007669"/>
    <property type="project" value="UniProtKB-ARBA"/>
</dbReference>
<dbReference type="Proteomes" id="UP000887013">
    <property type="component" value="Unassembled WGS sequence"/>
</dbReference>
<feature type="compositionally biased region" description="Low complexity" evidence="7">
    <location>
        <begin position="169"/>
        <end position="180"/>
    </location>
</feature>
<accession>A0A8X6PA39</accession>
<evidence type="ECO:0000256" key="5">
    <source>
        <dbReference type="ARBA" id="ARBA00023242"/>
    </source>
</evidence>
<dbReference type="Pfam" id="PF05920">
    <property type="entry name" value="Homeobox_KN"/>
    <property type="match status" value="1"/>
</dbReference>
<evidence type="ECO:0000313" key="9">
    <source>
        <dbReference type="EMBL" id="GFT59064.1"/>
    </source>
</evidence>
<gene>
    <name evidence="9" type="primary">irx4-a</name>
    <name evidence="9" type="ORF">NPIL_455291</name>
</gene>
<dbReference type="AlphaFoldDB" id="A0A8X6PA39"/>
<feature type="DNA-binding region" description="Homeobox" evidence="6">
    <location>
        <begin position="22"/>
        <end position="84"/>
    </location>
</feature>
<organism evidence="9 10">
    <name type="scientific">Nephila pilipes</name>
    <name type="common">Giant wood spider</name>
    <name type="synonym">Nephila maculata</name>
    <dbReference type="NCBI Taxonomy" id="299642"/>
    <lineage>
        <taxon>Eukaryota</taxon>
        <taxon>Metazoa</taxon>
        <taxon>Ecdysozoa</taxon>
        <taxon>Arthropoda</taxon>
        <taxon>Chelicerata</taxon>
        <taxon>Arachnida</taxon>
        <taxon>Araneae</taxon>
        <taxon>Araneomorphae</taxon>
        <taxon>Entelegynae</taxon>
        <taxon>Araneoidea</taxon>
        <taxon>Nephilidae</taxon>
        <taxon>Nephila</taxon>
    </lineage>
</organism>
<dbReference type="OrthoDB" id="5399138at2759"/>
<dbReference type="InterPro" id="IPR009057">
    <property type="entry name" value="Homeodomain-like_sf"/>
</dbReference>
<feature type="region of interest" description="Disordered" evidence="7">
    <location>
        <begin position="167"/>
        <end position="187"/>
    </location>
</feature>
<feature type="compositionally biased region" description="Polar residues" evidence="7">
    <location>
        <begin position="505"/>
        <end position="529"/>
    </location>
</feature>
<comment type="subcellular location">
    <subcellularLocation>
        <location evidence="1 6">Nucleus</location>
    </subcellularLocation>
</comment>
<dbReference type="CDD" id="cd00086">
    <property type="entry name" value="homeodomain"/>
    <property type="match status" value="1"/>
</dbReference>
<comment type="similarity">
    <text evidence="2">Belongs to the TALE/IRO homeobox family.</text>
</comment>
<feature type="domain" description="Homeobox" evidence="8">
    <location>
        <begin position="20"/>
        <end position="83"/>
    </location>
</feature>
<dbReference type="InterPro" id="IPR017970">
    <property type="entry name" value="Homeobox_CS"/>
</dbReference>
<dbReference type="PANTHER" id="PTHR11211:SF40">
    <property type="entry name" value="MIRROR, ISOFORM C"/>
    <property type="match status" value="1"/>
</dbReference>
<dbReference type="EMBL" id="BMAW01113831">
    <property type="protein sequence ID" value="GFT59064.1"/>
    <property type="molecule type" value="Genomic_DNA"/>
</dbReference>
<evidence type="ECO:0000256" key="2">
    <source>
        <dbReference type="ARBA" id="ARBA00008446"/>
    </source>
</evidence>
<dbReference type="GO" id="GO:0000981">
    <property type="term" value="F:DNA-binding transcription factor activity, RNA polymerase II-specific"/>
    <property type="evidence" value="ECO:0007669"/>
    <property type="project" value="InterPro"/>
</dbReference>
<name>A0A8X6PA39_NEPPI</name>
<dbReference type="SMART" id="SM00389">
    <property type="entry name" value="HOX"/>
    <property type="match status" value="1"/>
</dbReference>
<keyword evidence="4 6" id="KW-0371">Homeobox</keyword>
<sequence>MKSDSPPPPPFSVLRLYGSMDSVARRKNATRETTNTLKAWLYEHRKNPYPTKGEKIMLAIITKMTLTQVSTWFANARRRLKKENKMTWEPRNKTSEGEDRDSSSPRDVKSDDTADDCGDSNLPEFLKQECSQYPNKQTFSSVFESTESKPTNKSCNSFGLDCYRVQTQSSEDSGSGSPSPTQSATVQNSCYNTPGQFASTKTNTKDPLFGSVVTNNSPYSAISNNNRPKIWSLARTATSDSPPTIRRSLLPCQQAEFCMADGQGPKPDIECAPVDLKQPQMSMFCMDGGQRHKMDKDTSSTDLKQTQLSRCSTLYCMDGDQRHKADTDSAPDDMKQGQMSSCSAPFCVDTGQSLKDGGELTKHTTEMSADCYREFVPDRTSSLQSKNLCCSQSHYSPVVQSCVAPTKCETTECLRSGDRGSCMMDSRPTYVTEYPPQNLVGETVDPYGHFKSKNIGAIAYATSKCQTMNSSGEIHNPGYADGESSSRNDFFVPERFDPQMHSMHKTQALNQDTSVELTDNGSLLRQNDR</sequence>
<dbReference type="InterPro" id="IPR008422">
    <property type="entry name" value="KN_HD"/>
</dbReference>
<evidence type="ECO:0000256" key="3">
    <source>
        <dbReference type="ARBA" id="ARBA00023125"/>
    </source>
</evidence>
<evidence type="ECO:0000256" key="1">
    <source>
        <dbReference type="ARBA" id="ARBA00004123"/>
    </source>
</evidence>
<keyword evidence="5 6" id="KW-0539">Nucleus</keyword>
<dbReference type="InterPro" id="IPR001356">
    <property type="entry name" value="HD"/>
</dbReference>
<dbReference type="GO" id="GO:0030182">
    <property type="term" value="P:neuron differentiation"/>
    <property type="evidence" value="ECO:0007669"/>
    <property type="project" value="TreeGrafter"/>
</dbReference>
<reference evidence="9" key="1">
    <citation type="submission" date="2020-08" db="EMBL/GenBank/DDBJ databases">
        <title>Multicomponent nature underlies the extraordinary mechanical properties of spider dragline silk.</title>
        <authorList>
            <person name="Kono N."/>
            <person name="Nakamura H."/>
            <person name="Mori M."/>
            <person name="Yoshida Y."/>
            <person name="Ohtoshi R."/>
            <person name="Malay A.D."/>
            <person name="Moran D.A.P."/>
            <person name="Tomita M."/>
            <person name="Numata K."/>
            <person name="Arakawa K."/>
        </authorList>
    </citation>
    <scope>NUCLEOTIDE SEQUENCE</scope>
</reference>